<keyword evidence="9" id="KW-1185">Reference proteome</keyword>
<dbReference type="Gene3D" id="2.10.109.10">
    <property type="entry name" value="Umud Fragment, subunit A"/>
    <property type="match status" value="1"/>
</dbReference>
<evidence type="ECO:0000313" key="8">
    <source>
        <dbReference type="EMBL" id="WOK08768.1"/>
    </source>
</evidence>
<dbReference type="InterPro" id="IPR019533">
    <property type="entry name" value="Peptidase_S26"/>
</dbReference>
<name>A0ABZ0IWM2_9BACT</name>
<dbReference type="EMBL" id="CP136051">
    <property type="protein sequence ID" value="WOK08768.1"/>
    <property type="molecule type" value="Genomic_DNA"/>
</dbReference>
<dbReference type="GO" id="GO:0009003">
    <property type="term" value="F:signal peptidase activity"/>
    <property type="evidence" value="ECO:0007669"/>
    <property type="project" value="UniProtKB-EC"/>
</dbReference>
<gene>
    <name evidence="8" type="primary">lepB</name>
    <name evidence="8" type="ORF">RT717_08985</name>
</gene>
<dbReference type="PANTHER" id="PTHR43390">
    <property type="entry name" value="SIGNAL PEPTIDASE I"/>
    <property type="match status" value="1"/>
</dbReference>
<keyword evidence="6" id="KW-1133">Transmembrane helix</keyword>
<dbReference type="CDD" id="cd06530">
    <property type="entry name" value="S26_SPase_I"/>
    <property type="match status" value="2"/>
</dbReference>
<keyword evidence="6" id="KW-0472">Membrane</keyword>
<dbReference type="Proteomes" id="UP001302349">
    <property type="component" value="Chromosome"/>
</dbReference>
<keyword evidence="5 6" id="KW-0378">Hydrolase</keyword>
<feature type="transmembrane region" description="Helical" evidence="6">
    <location>
        <begin position="20"/>
        <end position="39"/>
    </location>
</feature>
<organism evidence="8 9">
    <name type="scientific">Imperialibacter roseus</name>
    <dbReference type="NCBI Taxonomy" id="1324217"/>
    <lineage>
        <taxon>Bacteria</taxon>
        <taxon>Pseudomonadati</taxon>
        <taxon>Bacteroidota</taxon>
        <taxon>Cytophagia</taxon>
        <taxon>Cytophagales</taxon>
        <taxon>Flammeovirgaceae</taxon>
        <taxon>Imperialibacter</taxon>
    </lineage>
</organism>
<keyword evidence="6" id="KW-0645">Protease</keyword>
<evidence type="ECO:0000313" key="9">
    <source>
        <dbReference type="Proteomes" id="UP001302349"/>
    </source>
</evidence>
<dbReference type="PRINTS" id="PR00727">
    <property type="entry name" value="LEADERPTASE"/>
</dbReference>
<protein>
    <recommendedName>
        <fullName evidence="4 6">Signal peptidase I</fullName>
        <ecNumber evidence="3 6">3.4.21.89</ecNumber>
    </recommendedName>
</protein>
<reference evidence="8 9" key="1">
    <citation type="journal article" date="2023" name="Microbiol. Resour. Announc.">
        <title>Complete Genome Sequence of Imperialibacter roseus strain P4T.</title>
        <authorList>
            <person name="Tizabi D.R."/>
            <person name="Bachvaroff T."/>
            <person name="Hill R.T."/>
        </authorList>
    </citation>
    <scope>NUCLEOTIDE SEQUENCE [LARGE SCALE GENOMIC DNA]</scope>
    <source>
        <strain evidence="8 9">P4T</strain>
    </source>
</reference>
<feature type="domain" description="Peptidase S26" evidence="7">
    <location>
        <begin position="255"/>
        <end position="337"/>
    </location>
</feature>
<dbReference type="PANTHER" id="PTHR43390:SF1">
    <property type="entry name" value="CHLOROPLAST PROCESSING PEPTIDASE"/>
    <property type="match status" value="1"/>
</dbReference>
<sequence>MIDTMPAKAGKKKKSALKDWVESILFAVVVATLFRWLLFEQFIIPTPSMERSMLVGDVIVVSKLHYGTRTLATPIQFPLTHQKFWGTEIPSYVNWIQLPMYRLPGFREVKRMEPVVFNYPYEDQHPTDLKSHWVKRCVGLPGDSLKVVDGLLVVNDSVMPLPAHLQSSYFIAGKQPLKDRFFEANNISEHQEVNGGYYVQTEPATAEKIKQLPFISKVEHVVMNYSFSDSASFPKAAPHGWTTDNFGPVWVPAKGDTIEINDQSLPVYGAVIVRFEGWKNAEITDGKLYINGYETSTYTFQQNYYFMMGDNRHNSEDSRTWGFVPEDHIVGKPVMVLFSSEEGPWYTLPARIRWGRLFNLIKE</sequence>
<evidence type="ECO:0000256" key="5">
    <source>
        <dbReference type="ARBA" id="ARBA00022801"/>
    </source>
</evidence>
<dbReference type="SUPFAM" id="SSF51306">
    <property type="entry name" value="LexA/Signal peptidase"/>
    <property type="match status" value="1"/>
</dbReference>
<dbReference type="InterPro" id="IPR000223">
    <property type="entry name" value="Pept_S26A_signal_pept_1"/>
</dbReference>
<comment type="catalytic activity">
    <reaction evidence="1 6">
        <text>Cleavage of hydrophobic, N-terminal signal or leader sequences from secreted and periplasmic proteins.</text>
        <dbReference type="EC" id="3.4.21.89"/>
    </reaction>
</comment>
<dbReference type="InterPro" id="IPR019758">
    <property type="entry name" value="Pept_S26A_signal_pept_1_CS"/>
</dbReference>
<proteinExistence type="inferred from homology"/>
<dbReference type="PROSITE" id="PS00761">
    <property type="entry name" value="SPASE_I_3"/>
    <property type="match status" value="1"/>
</dbReference>
<evidence type="ECO:0000256" key="2">
    <source>
        <dbReference type="ARBA" id="ARBA00009370"/>
    </source>
</evidence>
<dbReference type="RefSeq" id="WP_317491400.1">
    <property type="nucleotide sequence ID" value="NZ_CP136051.1"/>
</dbReference>
<evidence type="ECO:0000256" key="3">
    <source>
        <dbReference type="ARBA" id="ARBA00013208"/>
    </source>
</evidence>
<dbReference type="Pfam" id="PF10502">
    <property type="entry name" value="Peptidase_S26"/>
    <property type="match status" value="2"/>
</dbReference>
<feature type="domain" description="Peptidase S26" evidence="7">
    <location>
        <begin position="18"/>
        <end position="166"/>
    </location>
</feature>
<dbReference type="InterPro" id="IPR036286">
    <property type="entry name" value="LexA/Signal_pep-like_sf"/>
</dbReference>
<dbReference type="NCBIfam" id="TIGR02227">
    <property type="entry name" value="sigpep_I_bact"/>
    <property type="match status" value="2"/>
</dbReference>
<dbReference type="EC" id="3.4.21.89" evidence="3 6"/>
<accession>A0ABZ0IWM2</accession>
<comment type="subcellular location">
    <subcellularLocation>
        <location evidence="6">Membrane</location>
        <topology evidence="6">Single-pass type II membrane protein</topology>
    </subcellularLocation>
</comment>
<evidence type="ECO:0000256" key="1">
    <source>
        <dbReference type="ARBA" id="ARBA00000677"/>
    </source>
</evidence>
<evidence type="ECO:0000259" key="7">
    <source>
        <dbReference type="Pfam" id="PF10502"/>
    </source>
</evidence>
<comment type="similarity">
    <text evidence="2 6">Belongs to the peptidase S26 family.</text>
</comment>
<evidence type="ECO:0000256" key="6">
    <source>
        <dbReference type="RuleBase" id="RU362042"/>
    </source>
</evidence>
<keyword evidence="6" id="KW-0812">Transmembrane</keyword>
<evidence type="ECO:0000256" key="4">
    <source>
        <dbReference type="ARBA" id="ARBA00019232"/>
    </source>
</evidence>